<evidence type="ECO:0008006" key="4">
    <source>
        <dbReference type="Google" id="ProtNLM"/>
    </source>
</evidence>
<evidence type="ECO:0000256" key="2">
    <source>
        <dbReference type="SAM" id="Phobius"/>
    </source>
</evidence>
<evidence type="ECO:0000256" key="1">
    <source>
        <dbReference type="ARBA" id="ARBA00022737"/>
    </source>
</evidence>
<accession>X0W7R2</accession>
<name>X0W7R2_9ZZZZ</name>
<dbReference type="InterPro" id="IPR050952">
    <property type="entry name" value="TRIM-NHL_E3_ligases"/>
</dbReference>
<keyword evidence="2" id="KW-0472">Membrane</keyword>
<gene>
    <name evidence="3" type="ORF">S01H1_33133</name>
</gene>
<dbReference type="EMBL" id="BARS01020558">
    <property type="protein sequence ID" value="GAG08696.1"/>
    <property type="molecule type" value="Genomic_DNA"/>
</dbReference>
<feature type="transmembrane region" description="Helical" evidence="2">
    <location>
        <begin position="42"/>
        <end position="59"/>
    </location>
</feature>
<reference evidence="3" key="1">
    <citation type="journal article" date="2014" name="Front. Microbiol.">
        <title>High frequency of phylogenetically diverse reductive dehalogenase-homologous genes in deep subseafloor sedimentary metagenomes.</title>
        <authorList>
            <person name="Kawai M."/>
            <person name="Futagami T."/>
            <person name="Toyoda A."/>
            <person name="Takaki Y."/>
            <person name="Nishi S."/>
            <person name="Hori S."/>
            <person name="Arai W."/>
            <person name="Tsubouchi T."/>
            <person name="Morono Y."/>
            <person name="Uchiyama I."/>
            <person name="Ito T."/>
            <person name="Fujiyama A."/>
            <person name="Inagaki F."/>
            <person name="Takami H."/>
        </authorList>
    </citation>
    <scope>NUCLEOTIDE SEQUENCE</scope>
    <source>
        <strain evidence="3">Expedition CK06-06</strain>
    </source>
</reference>
<dbReference type="PANTHER" id="PTHR24104:SF25">
    <property type="entry name" value="PROTEIN LIN-41"/>
    <property type="match status" value="1"/>
</dbReference>
<keyword evidence="2" id="KW-0812">Transmembrane</keyword>
<comment type="caution">
    <text evidence="3">The sequence shown here is derived from an EMBL/GenBank/DDBJ whole genome shotgun (WGS) entry which is preliminary data.</text>
</comment>
<dbReference type="SUPFAM" id="SSF101898">
    <property type="entry name" value="NHL repeat"/>
    <property type="match status" value="1"/>
</dbReference>
<proteinExistence type="predicted"/>
<dbReference type="PANTHER" id="PTHR24104">
    <property type="entry name" value="E3 UBIQUITIN-PROTEIN LIGASE NHLRC1-RELATED"/>
    <property type="match status" value="1"/>
</dbReference>
<protein>
    <recommendedName>
        <fullName evidence="4">SMP-30/Gluconolactonase/LRE-like region domain-containing protein</fullName>
    </recommendedName>
</protein>
<dbReference type="Gene3D" id="2.120.10.30">
    <property type="entry name" value="TolB, C-terminal domain"/>
    <property type="match status" value="1"/>
</dbReference>
<keyword evidence="2" id="KW-1133">Transmembrane helix</keyword>
<evidence type="ECO:0000313" key="3">
    <source>
        <dbReference type="EMBL" id="GAG08696.1"/>
    </source>
</evidence>
<dbReference type="InterPro" id="IPR011042">
    <property type="entry name" value="6-blade_b-propeller_TolB-like"/>
</dbReference>
<dbReference type="AlphaFoldDB" id="X0W7R2"/>
<organism evidence="3">
    <name type="scientific">marine sediment metagenome</name>
    <dbReference type="NCBI Taxonomy" id="412755"/>
    <lineage>
        <taxon>unclassified sequences</taxon>
        <taxon>metagenomes</taxon>
        <taxon>ecological metagenomes</taxon>
    </lineage>
</organism>
<dbReference type="PROSITE" id="PS51125">
    <property type="entry name" value="NHL"/>
    <property type="match status" value="2"/>
</dbReference>
<feature type="non-terminal residue" evidence="3">
    <location>
        <position position="230"/>
    </location>
</feature>
<keyword evidence="1" id="KW-0677">Repeat</keyword>
<dbReference type="InterPro" id="IPR001258">
    <property type="entry name" value="NHL_repeat"/>
</dbReference>
<dbReference type="GO" id="GO:0008270">
    <property type="term" value="F:zinc ion binding"/>
    <property type="evidence" value="ECO:0007669"/>
    <property type="project" value="UniProtKB-KW"/>
</dbReference>
<sequence>MSNQISRDNWPMRGADESRYMNLNTWSTSQESVYMNDQDSPHYLILLLTLVVVCLLVLMPGTTPAQEVEFLYSFGEFGPGPGQFTGPNGIALDDEGNIYVTEFDGDRAQVFEDDGTFQFFLGTGNSGSGDGDFDGAGEIEIANDGTIYVADRFNDRVQVFESDGSFQFAFDANGFPNGIALDDAGNVYVIEVGLERVEVFDNAGNSQFSFANSFYAPRWVELDDVGNVYV</sequence>